<dbReference type="GO" id="GO:0004493">
    <property type="term" value="F:methylmalonyl-CoA epimerase activity"/>
    <property type="evidence" value="ECO:0007669"/>
    <property type="project" value="TreeGrafter"/>
</dbReference>
<evidence type="ECO:0000313" key="4">
    <source>
        <dbReference type="Proteomes" id="UP000593765"/>
    </source>
</evidence>
<dbReference type="KEGG" id="hbs:IPV69_21665"/>
<dbReference type="Gene3D" id="3.10.180.10">
    <property type="entry name" value="2,3-Dihydroxybiphenyl 1,2-Dioxygenase, domain 1"/>
    <property type="match status" value="1"/>
</dbReference>
<reference evidence="3 4" key="1">
    <citation type="submission" date="2020-10" db="EMBL/GenBank/DDBJ databases">
        <title>Wide distribution of Phycisphaera-like planctomycetes from WD2101 soil group in peatlands and genome analysis of the first cultivated representative.</title>
        <authorList>
            <person name="Dedysh S.N."/>
            <person name="Beletsky A.V."/>
            <person name="Ivanova A."/>
            <person name="Kulichevskaya I.S."/>
            <person name="Suzina N.E."/>
            <person name="Philippov D.A."/>
            <person name="Rakitin A.L."/>
            <person name="Mardanov A.V."/>
            <person name="Ravin N.V."/>
        </authorList>
    </citation>
    <scope>NUCLEOTIDE SEQUENCE [LARGE SCALE GENOMIC DNA]</scope>
    <source>
        <strain evidence="3 4">M1803</strain>
    </source>
</reference>
<dbReference type="PANTHER" id="PTHR43048">
    <property type="entry name" value="METHYLMALONYL-COA EPIMERASE"/>
    <property type="match status" value="1"/>
</dbReference>
<evidence type="ECO:0000259" key="2">
    <source>
        <dbReference type="PROSITE" id="PS51819"/>
    </source>
</evidence>
<proteinExistence type="predicted"/>
<evidence type="ECO:0000256" key="1">
    <source>
        <dbReference type="ARBA" id="ARBA00022723"/>
    </source>
</evidence>
<protein>
    <submittedName>
        <fullName evidence="3">VOC family protein</fullName>
    </submittedName>
</protein>
<dbReference type="InterPro" id="IPR051785">
    <property type="entry name" value="MMCE/EMCE_epimerase"/>
</dbReference>
<gene>
    <name evidence="3" type="ORF">IPV69_21665</name>
</gene>
<keyword evidence="4" id="KW-1185">Reference proteome</keyword>
<dbReference type="InterPro" id="IPR004360">
    <property type="entry name" value="Glyas_Fos-R_dOase_dom"/>
</dbReference>
<accession>A0A7M2WTJ7</accession>
<dbReference type="InterPro" id="IPR029068">
    <property type="entry name" value="Glyas_Bleomycin-R_OHBP_Dase"/>
</dbReference>
<dbReference type="EMBL" id="CP063458">
    <property type="protein sequence ID" value="QOV88806.1"/>
    <property type="molecule type" value="Genomic_DNA"/>
</dbReference>
<dbReference type="Proteomes" id="UP000593765">
    <property type="component" value="Chromosome"/>
</dbReference>
<dbReference type="GO" id="GO:0046872">
    <property type="term" value="F:metal ion binding"/>
    <property type="evidence" value="ECO:0007669"/>
    <property type="project" value="UniProtKB-KW"/>
</dbReference>
<dbReference type="AlphaFoldDB" id="A0A7M2WTJ7"/>
<sequence>MGVTSPFNTTRLDHVAIVVTDVARAVAFYREVLCLTEIARPPSFDFPGAWFRLGPAAGGQTLHLLGMDESEGRGRRHFCMMVDDLRAAETHITSKGLEVLWNTKHKIAGIDRFFVYDPDGNRVELQGAELS</sequence>
<dbReference type="CDD" id="cd07245">
    <property type="entry name" value="VOC_like"/>
    <property type="match status" value="1"/>
</dbReference>
<organism evidence="3 4">
    <name type="scientific">Humisphaera borealis</name>
    <dbReference type="NCBI Taxonomy" id="2807512"/>
    <lineage>
        <taxon>Bacteria</taxon>
        <taxon>Pseudomonadati</taxon>
        <taxon>Planctomycetota</taxon>
        <taxon>Phycisphaerae</taxon>
        <taxon>Tepidisphaerales</taxon>
        <taxon>Tepidisphaeraceae</taxon>
        <taxon>Humisphaera</taxon>
    </lineage>
</organism>
<name>A0A7M2WTJ7_9BACT</name>
<evidence type="ECO:0000313" key="3">
    <source>
        <dbReference type="EMBL" id="QOV88806.1"/>
    </source>
</evidence>
<keyword evidence="1" id="KW-0479">Metal-binding</keyword>
<dbReference type="GO" id="GO:0046491">
    <property type="term" value="P:L-methylmalonyl-CoA metabolic process"/>
    <property type="evidence" value="ECO:0007669"/>
    <property type="project" value="TreeGrafter"/>
</dbReference>
<dbReference type="InterPro" id="IPR037523">
    <property type="entry name" value="VOC_core"/>
</dbReference>
<dbReference type="PROSITE" id="PS51819">
    <property type="entry name" value="VOC"/>
    <property type="match status" value="1"/>
</dbReference>
<dbReference type="SUPFAM" id="SSF54593">
    <property type="entry name" value="Glyoxalase/Bleomycin resistance protein/Dihydroxybiphenyl dioxygenase"/>
    <property type="match status" value="1"/>
</dbReference>
<dbReference type="Pfam" id="PF00903">
    <property type="entry name" value="Glyoxalase"/>
    <property type="match status" value="1"/>
</dbReference>
<dbReference type="PANTHER" id="PTHR43048:SF3">
    <property type="entry name" value="METHYLMALONYL-COA EPIMERASE, MITOCHONDRIAL"/>
    <property type="match status" value="1"/>
</dbReference>
<feature type="domain" description="VOC" evidence="2">
    <location>
        <begin position="11"/>
        <end position="128"/>
    </location>
</feature>